<keyword evidence="4 9" id="KW-0418">Kinase</keyword>
<feature type="binding site" evidence="9">
    <location>
        <position position="284"/>
    </location>
    <ligand>
        <name>K(+)</name>
        <dbReference type="ChEBI" id="CHEBI:29103"/>
    </ligand>
</feature>
<comment type="similarity">
    <text evidence="9">Belongs to the carbohydrate kinase PfkB family. Ribokinase subfamily.</text>
</comment>
<dbReference type="InterPro" id="IPR011611">
    <property type="entry name" value="PfkB_dom"/>
</dbReference>
<dbReference type="HAMAP" id="MF_01987">
    <property type="entry name" value="Ribokinase"/>
    <property type="match status" value="1"/>
</dbReference>
<comment type="cofactor">
    <cofactor evidence="9">
        <name>Mg(2+)</name>
        <dbReference type="ChEBI" id="CHEBI:18420"/>
    </cofactor>
    <text evidence="9">Requires a divalent cation, most likely magnesium in vivo, as an electrophilic catalyst to aid phosphoryl group transfer. It is the chelate of the metal and the nucleotide that is the actual substrate.</text>
</comment>
<dbReference type="GO" id="GO:0005737">
    <property type="term" value="C:cytoplasm"/>
    <property type="evidence" value="ECO:0007669"/>
    <property type="project" value="UniProtKB-SubCell"/>
</dbReference>
<keyword evidence="6 9" id="KW-0460">Magnesium</keyword>
<comment type="caution">
    <text evidence="11">The sequence shown here is derived from an EMBL/GenBank/DDBJ whole genome shotgun (WGS) entry which is preliminary data.</text>
</comment>
<dbReference type="Gene3D" id="3.40.1190.20">
    <property type="match status" value="1"/>
</dbReference>
<comment type="caution">
    <text evidence="9">Lacks conserved residue(s) required for the propagation of feature annotation.</text>
</comment>
<sequence length="308" mass="31824">MSKLVVVGSANADLVFSVDRLPKPGETMAASHLEILPGGKGANQAAAASKLGYETYFVGQVGQDANATMLRESLAACGTDLTHLREVDGPSGTALILLQQSGENSIVIVGGANQSHWVLTDAVKDIIRSAGSVLLQREIPEDVNVQVAQIAKAAGVAVLLDAGGVEGPICPDLLACLSCLSPNETELNRMTGLPTDTIEQVHVAADSLMRLGVGSVLVKLGSDGSLLIPGAGQPIIRQHAIKAPIVMDTTGAGDCFTAAYCVALLEGKKGTDALLFASAAASICVRRKGAMPSLPSREEVDDLIKEQH</sequence>
<dbReference type="CDD" id="cd01174">
    <property type="entry name" value="ribokinase"/>
    <property type="match status" value="1"/>
</dbReference>
<evidence type="ECO:0000256" key="1">
    <source>
        <dbReference type="ARBA" id="ARBA00022679"/>
    </source>
</evidence>
<dbReference type="AlphaFoldDB" id="A0A250WTJ2"/>
<dbReference type="InterPro" id="IPR011877">
    <property type="entry name" value="Ribokinase"/>
</dbReference>
<evidence type="ECO:0000256" key="2">
    <source>
        <dbReference type="ARBA" id="ARBA00022723"/>
    </source>
</evidence>
<dbReference type="PANTHER" id="PTHR10584:SF166">
    <property type="entry name" value="RIBOKINASE"/>
    <property type="match status" value="1"/>
</dbReference>
<dbReference type="InterPro" id="IPR002139">
    <property type="entry name" value="Ribo/fructo_kinase"/>
</dbReference>
<dbReference type="PANTHER" id="PTHR10584">
    <property type="entry name" value="SUGAR KINASE"/>
    <property type="match status" value="1"/>
</dbReference>
<dbReference type="OrthoDB" id="415590at2759"/>
<feature type="binding site" evidence="9">
    <location>
        <position position="289"/>
    </location>
    <ligand>
        <name>K(+)</name>
        <dbReference type="ChEBI" id="CHEBI:29103"/>
    </ligand>
</feature>
<dbReference type="GO" id="GO:0005634">
    <property type="term" value="C:nucleus"/>
    <property type="evidence" value="ECO:0007669"/>
    <property type="project" value="UniProtKB-SubCell"/>
</dbReference>
<evidence type="ECO:0000256" key="9">
    <source>
        <dbReference type="HAMAP-Rule" id="MF_03215"/>
    </source>
</evidence>
<dbReference type="STRING" id="1157962.A0A250WTJ2"/>
<evidence type="ECO:0000259" key="10">
    <source>
        <dbReference type="Pfam" id="PF00294"/>
    </source>
</evidence>
<dbReference type="InterPro" id="IPR029056">
    <property type="entry name" value="Ribokinase-like"/>
</dbReference>
<protein>
    <recommendedName>
        <fullName evidence="9">Ribokinase</fullName>
        <shortName evidence="9">RK</shortName>
        <ecNumber evidence="9">2.7.1.15</ecNumber>
    </recommendedName>
</protein>
<evidence type="ECO:0000313" key="11">
    <source>
        <dbReference type="EMBL" id="GAX74133.1"/>
    </source>
</evidence>
<evidence type="ECO:0000256" key="3">
    <source>
        <dbReference type="ARBA" id="ARBA00022741"/>
    </source>
</evidence>
<dbReference type="PRINTS" id="PR00990">
    <property type="entry name" value="RIBOKINASE"/>
</dbReference>
<comment type="pathway">
    <text evidence="9">Carbohydrate metabolism; D-ribose degradation; D-ribose 5-phosphate from beta-D-ribopyranose: step 2/2.</text>
</comment>
<dbReference type="GO" id="GO:0004747">
    <property type="term" value="F:ribokinase activity"/>
    <property type="evidence" value="ECO:0007669"/>
    <property type="project" value="UniProtKB-UniRule"/>
</dbReference>
<evidence type="ECO:0000256" key="5">
    <source>
        <dbReference type="ARBA" id="ARBA00022840"/>
    </source>
</evidence>
<feature type="binding site" evidence="9">
    <location>
        <position position="138"/>
    </location>
    <ligand>
        <name>substrate</name>
    </ligand>
</feature>
<keyword evidence="3 9" id="KW-0547">Nucleotide-binding</keyword>
<dbReference type="SUPFAM" id="SSF53613">
    <property type="entry name" value="Ribokinase-like"/>
    <property type="match status" value="1"/>
</dbReference>
<dbReference type="EC" id="2.7.1.15" evidence="9"/>
<reference evidence="11 12" key="1">
    <citation type="submission" date="2017-08" db="EMBL/GenBank/DDBJ databases">
        <title>Acidophilic green algal genome provides insights into adaptation to an acidic environment.</title>
        <authorList>
            <person name="Hirooka S."/>
            <person name="Hirose Y."/>
            <person name="Kanesaki Y."/>
            <person name="Higuchi S."/>
            <person name="Fujiwara T."/>
            <person name="Onuma R."/>
            <person name="Era A."/>
            <person name="Ohbayashi R."/>
            <person name="Uzuka A."/>
            <person name="Nozaki H."/>
            <person name="Yoshikawa H."/>
            <person name="Miyagishima S.Y."/>
        </authorList>
    </citation>
    <scope>NUCLEOTIDE SEQUENCE [LARGE SCALE GENOMIC DNA]</scope>
    <source>
        <strain evidence="11 12">NIES-2499</strain>
    </source>
</reference>
<name>A0A250WTJ2_9CHLO</name>
<comment type="catalytic activity">
    <reaction evidence="9">
        <text>D-ribose + ATP = D-ribose 5-phosphate + ADP + H(+)</text>
        <dbReference type="Rhea" id="RHEA:13697"/>
        <dbReference type="ChEBI" id="CHEBI:15378"/>
        <dbReference type="ChEBI" id="CHEBI:30616"/>
        <dbReference type="ChEBI" id="CHEBI:47013"/>
        <dbReference type="ChEBI" id="CHEBI:78346"/>
        <dbReference type="ChEBI" id="CHEBI:456216"/>
        <dbReference type="EC" id="2.7.1.15"/>
    </reaction>
</comment>
<keyword evidence="7 9" id="KW-0630">Potassium</keyword>
<feature type="binding site" evidence="9">
    <location>
        <position position="183"/>
    </location>
    <ligand>
        <name>ATP</name>
        <dbReference type="ChEBI" id="CHEBI:30616"/>
    </ligand>
</feature>
<keyword evidence="2 9" id="KW-0479">Metal-binding</keyword>
<keyword evidence="1 9" id="KW-0808">Transferase</keyword>
<feature type="binding site" evidence="9">
    <location>
        <begin position="219"/>
        <end position="224"/>
    </location>
    <ligand>
        <name>ATP</name>
        <dbReference type="ChEBI" id="CHEBI:30616"/>
    </ligand>
</feature>
<feature type="binding site" evidence="9">
    <location>
        <position position="248"/>
    </location>
    <ligand>
        <name>K(+)</name>
        <dbReference type="ChEBI" id="CHEBI:29103"/>
    </ligand>
</feature>
<dbReference type="Pfam" id="PF00294">
    <property type="entry name" value="PfkB"/>
    <property type="match status" value="1"/>
</dbReference>
<evidence type="ECO:0000313" key="12">
    <source>
        <dbReference type="Proteomes" id="UP000232323"/>
    </source>
</evidence>
<dbReference type="UniPathway" id="UPA00916">
    <property type="reaction ID" value="UER00889"/>
</dbReference>
<keyword evidence="9" id="KW-0539">Nucleus</keyword>
<feature type="binding site" evidence="9">
    <location>
        <position position="287"/>
    </location>
    <ligand>
        <name>K(+)</name>
        <dbReference type="ChEBI" id="CHEBI:29103"/>
    </ligand>
</feature>
<dbReference type="GO" id="GO:0019303">
    <property type="term" value="P:D-ribose catabolic process"/>
    <property type="evidence" value="ECO:0007669"/>
    <property type="project" value="UniProtKB-UniRule"/>
</dbReference>
<dbReference type="Proteomes" id="UP000232323">
    <property type="component" value="Unassembled WGS sequence"/>
</dbReference>
<proteinExistence type="inferred from homology"/>
<feature type="binding site" evidence="9">
    <location>
        <position position="254"/>
    </location>
    <ligand>
        <name>substrate</name>
    </ligand>
</feature>
<feature type="binding site" evidence="9">
    <location>
        <begin position="39"/>
        <end position="43"/>
    </location>
    <ligand>
        <name>substrate</name>
    </ligand>
</feature>
<comment type="subcellular location">
    <subcellularLocation>
        <location evidence="9">Cytoplasm</location>
    </subcellularLocation>
    <subcellularLocation>
        <location evidence="9">Nucleus</location>
    </subcellularLocation>
</comment>
<feature type="binding site" evidence="9">
    <location>
        <begin position="253"/>
        <end position="254"/>
    </location>
    <ligand>
        <name>ATP</name>
        <dbReference type="ChEBI" id="CHEBI:30616"/>
    </ligand>
</feature>
<accession>A0A250WTJ2</accession>
<keyword evidence="12" id="KW-1185">Reference proteome</keyword>
<comment type="activity regulation">
    <text evidence="9">Activated by a monovalent cation that binds near, but not in, the active site. The most likely occupant of the site in vivo is potassium. Ion binding induces a conformational change that may alter substrate affinity.</text>
</comment>
<evidence type="ECO:0000256" key="4">
    <source>
        <dbReference type="ARBA" id="ARBA00022777"/>
    </source>
</evidence>
<feature type="binding site" evidence="9">
    <location>
        <position position="250"/>
    </location>
    <ligand>
        <name>K(+)</name>
        <dbReference type="ChEBI" id="CHEBI:29103"/>
    </ligand>
</feature>
<feature type="domain" description="Carbohydrate kinase PfkB" evidence="10">
    <location>
        <begin position="1"/>
        <end position="296"/>
    </location>
</feature>
<keyword evidence="8 9" id="KW-0119">Carbohydrate metabolism</keyword>
<keyword evidence="9" id="KW-0963">Cytoplasm</keyword>
<comment type="function">
    <text evidence="9">Catalyzes the phosphorylation of ribose at O-5 in a reaction requiring ATP and magnesium. The resulting D-ribose-5-phosphate can then be used either for sythesis of nucleotides, histidine, and tryptophan, or as a component of the pentose phosphate pathway.</text>
</comment>
<evidence type="ECO:0000256" key="7">
    <source>
        <dbReference type="ARBA" id="ARBA00022958"/>
    </source>
</evidence>
<feature type="active site" description="Proton acceptor" evidence="9">
    <location>
        <position position="254"/>
    </location>
</feature>
<dbReference type="GO" id="GO:0005524">
    <property type="term" value="F:ATP binding"/>
    <property type="evidence" value="ECO:0007669"/>
    <property type="project" value="UniProtKB-UniRule"/>
</dbReference>
<feature type="binding site" evidence="9">
    <location>
        <position position="293"/>
    </location>
    <ligand>
        <name>K(+)</name>
        <dbReference type="ChEBI" id="CHEBI:29103"/>
    </ligand>
</feature>
<evidence type="ECO:0000256" key="8">
    <source>
        <dbReference type="ARBA" id="ARBA00023277"/>
    </source>
</evidence>
<dbReference type="EMBL" id="BEGY01000006">
    <property type="protein sequence ID" value="GAX74133.1"/>
    <property type="molecule type" value="Genomic_DNA"/>
</dbReference>
<keyword evidence="5 9" id="KW-0067">ATP-binding</keyword>
<feature type="binding site" evidence="9">
    <location>
        <begin position="11"/>
        <end position="13"/>
    </location>
    <ligand>
        <name>substrate</name>
    </ligand>
</feature>
<organism evidence="11 12">
    <name type="scientific">Chlamydomonas eustigma</name>
    <dbReference type="NCBI Taxonomy" id="1157962"/>
    <lineage>
        <taxon>Eukaryota</taxon>
        <taxon>Viridiplantae</taxon>
        <taxon>Chlorophyta</taxon>
        <taxon>core chlorophytes</taxon>
        <taxon>Chlorophyceae</taxon>
        <taxon>CS clade</taxon>
        <taxon>Chlamydomonadales</taxon>
        <taxon>Chlamydomonadaceae</taxon>
        <taxon>Chlamydomonas</taxon>
    </lineage>
</organism>
<evidence type="ECO:0000256" key="6">
    <source>
        <dbReference type="ARBA" id="ARBA00022842"/>
    </source>
</evidence>
<comment type="subunit">
    <text evidence="9">Homodimer.</text>
</comment>
<dbReference type="GO" id="GO:0046872">
    <property type="term" value="F:metal ion binding"/>
    <property type="evidence" value="ECO:0007669"/>
    <property type="project" value="UniProtKB-KW"/>
</dbReference>
<gene>
    <name evidence="11" type="ORF">CEUSTIGMA_g1582.t1</name>
</gene>